<keyword evidence="7" id="KW-0067">ATP-binding</keyword>
<dbReference type="Gene3D" id="3.40.50.2300">
    <property type="match status" value="2"/>
</dbReference>
<feature type="modified residue" description="4-aspartylphosphate" evidence="11">
    <location>
        <position position="729"/>
    </location>
</feature>
<evidence type="ECO:0000256" key="3">
    <source>
        <dbReference type="ARBA" id="ARBA00022553"/>
    </source>
</evidence>
<dbReference type="PROSITE" id="PS50113">
    <property type="entry name" value="PAC"/>
    <property type="match status" value="1"/>
</dbReference>
<dbReference type="SUPFAM" id="SSF53850">
    <property type="entry name" value="Periplasmic binding protein-like II"/>
    <property type="match status" value="1"/>
</dbReference>
<evidence type="ECO:0000259" key="16">
    <source>
        <dbReference type="PROSITE" id="PS50113"/>
    </source>
</evidence>
<feature type="modified residue" description="4-aspartylphosphate" evidence="11">
    <location>
        <position position="874"/>
    </location>
</feature>
<name>A0A8F9TUQ7_9BACT</name>
<dbReference type="PRINTS" id="PR00344">
    <property type="entry name" value="BCTRLSENSOR"/>
</dbReference>
<evidence type="ECO:0000256" key="1">
    <source>
        <dbReference type="ARBA" id="ARBA00000085"/>
    </source>
</evidence>
<dbReference type="PROSITE" id="PS50109">
    <property type="entry name" value="HIS_KIN"/>
    <property type="match status" value="1"/>
</dbReference>
<keyword evidence="8" id="KW-0902">Two-component regulatory system</keyword>
<dbReference type="SUPFAM" id="SSF47384">
    <property type="entry name" value="Homodimeric domain of signal transducing histidine kinase"/>
    <property type="match status" value="1"/>
</dbReference>
<evidence type="ECO:0000259" key="14">
    <source>
        <dbReference type="PROSITE" id="PS50110"/>
    </source>
</evidence>
<dbReference type="GO" id="GO:0005524">
    <property type="term" value="F:ATP binding"/>
    <property type="evidence" value="ECO:0007669"/>
    <property type="project" value="UniProtKB-KW"/>
</dbReference>
<dbReference type="CDD" id="cd00156">
    <property type="entry name" value="REC"/>
    <property type="match status" value="1"/>
</dbReference>
<dbReference type="InterPro" id="IPR001610">
    <property type="entry name" value="PAC"/>
</dbReference>
<dbReference type="Gene3D" id="3.30.450.20">
    <property type="entry name" value="PAS domain"/>
    <property type="match status" value="1"/>
</dbReference>
<dbReference type="NCBIfam" id="TIGR00229">
    <property type="entry name" value="sensory_box"/>
    <property type="match status" value="1"/>
</dbReference>
<dbReference type="Pfam" id="PF02518">
    <property type="entry name" value="HATPase_c"/>
    <property type="match status" value="1"/>
</dbReference>
<dbReference type="InterPro" id="IPR003661">
    <property type="entry name" value="HisK_dim/P_dom"/>
</dbReference>
<keyword evidence="6" id="KW-0418">Kinase</keyword>
<comment type="catalytic activity">
    <reaction evidence="1">
        <text>ATP + protein L-histidine = ADP + protein N-phospho-L-histidine.</text>
        <dbReference type="EC" id="2.7.13.3"/>
    </reaction>
</comment>
<sequence length="952" mass="104516">MRYLYLCFLLLVFPALLGAAAPLRIGVENNSDPLSYVDANGHLTGFTADFLAALENTGRVDFEIVPGSWAHVLEEFQAGRLDALANVTIREERRKEMDFSIGHAFVHGVAYFRPDSPHVHRTAEFAGKRIAVLSGSIGHTNAMEHGGWGATIVAYPTWPAALKSVQDGQTDFALFIRSYRRAGNDPFSRFEMEYIDDVIHEYRVAVHKGDARSLERINDAIATVRSNGVFDRIYAKWIGPLEPHPIRLADLRPYVLPGGLALAAIVAIFWWQRMMLKRLARRSEALRVSEERWGFAIEGAGDAVIDVDIKTGAAVLSPRWAQMLGYAPEELGATLQEWMGRIHPDDAPAMQVALHEHMAGRTRSCVNEHRLRRKDGSYLWVLSRSLVVRRDPSGNPVRLIGTTSDITERKQSEKALRDARAAAEESARLKSQFLANVSHEIRTPINGVIGAVGLLTDTELTENQRALAAIVGTSAQSLLTIINDILDFSRIEAGQLVFEATPFDIREPVEGCLELLADRAAAKNLELVYLIDEGMKTRLIGDAGRLRQVLVNLAGNAVKFTETGEVEVRVRQVAEVGRSVRLRFEVRDTGIGITPEQQGRLFQPFVQADGSTTRKYGGSGLGLAISRQLVGLMGGELGVESAAGRGSTFWFTAEFEGAEADYRDLAAPPAWRSLRALVIDDHERSGEALRRQFSAAGLDCSVAVRGGAGMTALRAAVRAQRPFALVAIDMKLSDTTGFDLLRQVRSEPMLAGLKTILLTTIREPLSPEELAASGADRALGKPVRHRALEEALRALLGREQRENPTPALGRNDAAAGLVKDGPAVRILVAEDNRVNQTVIRKQLEKFGYDPVLVENGRQAVEAVKAEVFDVVLMDCQMPEMDGIEATRHIRAWEVAQSQSGSERRPVHIVALTAHAIKGDREQCLAAGMNDYLSKPVRAEDIAAAIQRAPRNS</sequence>
<dbReference type="Pfam" id="PF08447">
    <property type="entry name" value="PAS_3"/>
    <property type="match status" value="1"/>
</dbReference>
<reference evidence="17" key="1">
    <citation type="submission" date="2021-08" db="EMBL/GenBank/DDBJ databases">
        <title>Genome of a novel bacterium of the phylum Verrucomicrobia, Oleiharenicola sp. KSB-15.</title>
        <authorList>
            <person name="Chung J.-H."/>
            <person name="Ahn J.-H."/>
            <person name="Yoon Y."/>
            <person name="Kim D.-Y."/>
            <person name="An S.-H."/>
            <person name="Park I."/>
            <person name="Yeon J."/>
        </authorList>
    </citation>
    <scope>NUCLEOTIDE SEQUENCE</scope>
    <source>
        <strain evidence="17">KSB-15</strain>
    </source>
</reference>
<protein>
    <recommendedName>
        <fullName evidence="10">Sensory/regulatory protein RpfC</fullName>
        <ecNumber evidence="2">2.7.13.3</ecNumber>
    </recommendedName>
</protein>
<dbReference type="InterPro" id="IPR036097">
    <property type="entry name" value="HisK_dim/P_sf"/>
</dbReference>
<dbReference type="Pfam" id="PF00512">
    <property type="entry name" value="HisKA"/>
    <property type="match status" value="1"/>
</dbReference>
<evidence type="ECO:0000256" key="10">
    <source>
        <dbReference type="ARBA" id="ARBA00068150"/>
    </source>
</evidence>
<keyword evidence="3 11" id="KW-0597">Phosphoprotein</keyword>
<dbReference type="InterPro" id="IPR000700">
    <property type="entry name" value="PAS-assoc_C"/>
</dbReference>
<dbReference type="PANTHER" id="PTHR45339">
    <property type="entry name" value="HYBRID SIGNAL TRANSDUCTION HISTIDINE KINASE J"/>
    <property type="match status" value="1"/>
</dbReference>
<dbReference type="Pfam" id="PF00497">
    <property type="entry name" value="SBP_bac_3"/>
    <property type="match status" value="1"/>
</dbReference>
<dbReference type="SMART" id="SM00387">
    <property type="entry name" value="HATPase_c"/>
    <property type="match status" value="1"/>
</dbReference>
<gene>
    <name evidence="17" type="ORF">K0B96_11455</name>
</gene>
<feature type="domain" description="PAS" evidence="15">
    <location>
        <begin position="289"/>
        <end position="361"/>
    </location>
</feature>
<comment type="subunit">
    <text evidence="9">At low DSF concentrations, interacts with RpfF.</text>
</comment>
<dbReference type="Gene3D" id="1.10.287.130">
    <property type="match status" value="1"/>
</dbReference>
<dbReference type="PANTHER" id="PTHR45339:SF1">
    <property type="entry name" value="HYBRID SIGNAL TRANSDUCTION HISTIDINE KINASE J"/>
    <property type="match status" value="1"/>
</dbReference>
<dbReference type="Gene3D" id="3.30.565.10">
    <property type="entry name" value="Histidine kinase-like ATPase, C-terminal domain"/>
    <property type="match status" value="1"/>
</dbReference>
<dbReference type="InterPro" id="IPR035965">
    <property type="entry name" value="PAS-like_dom_sf"/>
</dbReference>
<dbReference type="SMART" id="SM00448">
    <property type="entry name" value="REC"/>
    <property type="match status" value="2"/>
</dbReference>
<dbReference type="EMBL" id="CP080507">
    <property type="protein sequence ID" value="QYM77927.1"/>
    <property type="molecule type" value="Genomic_DNA"/>
</dbReference>
<evidence type="ECO:0000256" key="7">
    <source>
        <dbReference type="ARBA" id="ARBA00022840"/>
    </source>
</evidence>
<evidence type="ECO:0000256" key="4">
    <source>
        <dbReference type="ARBA" id="ARBA00022679"/>
    </source>
</evidence>
<keyword evidence="5" id="KW-0547">Nucleotide-binding</keyword>
<dbReference type="FunFam" id="1.10.287.130:FF:000002">
    <property type="entry name" value="Two-component osmosensing histidine kinase"/>
    <property type="match status" value="1"/>
</dbReference>
<dbReference type="SMART" id="SM00388">
    <property type="entry name" value="HisKA"/>
    <property type="match status" value="1"/>
</dbReference>
<evidence type="ECO:0000313" key="17">
    <source>
        <dbReference type="EMBL" id="QYM77927.1"/>
    </source>
</evidence>
<evidence type="ECO:0000259" key="15">
    <source>
        <dbReference type="PROSITE" id="PS50112"/>
    </source>
</evidence>
<dbReference type="SUPFAM" id="SSF55874">
    <property type="entry name" value="ATPase domain of HSP90 chaperone/DNA topoisomerase II/histidine kinase"/>
    <property type="match status" value="1"/>
</dbReference>
<dbReference type="InterPro" id="IPR001789">
    <property type="entry name" value="Sig_transdc_resp-reg_receiver"/>
</dbReference>
<dbReference type="SUPFAM" id="SSF52172">
    <property type="entry name" value="CheY-like"/>
    <property type="match status" value="2"/>
</dbReference>
<dbReference type="InterPro" id="IPR005467">
    <property type="entry name" value="His_kinase_dom"/>
</dbReference>
<dbReference type="FunFam" id="3.30.565.10:FF:000010">
    <property type="entry name" value="Sensor histidine kinase RcsC"/>
    <property type="match status" value="1"/>
</dbReference>
<dbReference type="InterPro" id="IPR013655">
    <property type="entry name" value="PAS_fold_3"/>
</dbReference>
<evidence type="ECO:0000256" key="6">
    <source>
        <dbReference type="ARBA" id="ARBA00022777"/>
    </source>
</evidence>
<dbReference type="CDD" id="cd00130">
    <property type="entry name" value="PAS"/>
    <property type="match status" value="1"/>
</dbReference>
<evidence type="ECO:0000256" key="12">
    <source>
        <dbReference type="SAM" id="Phobius"/>
    </source>
</evidence>
<dbReference type="KEGG" id="ole:K0B96_11455"/>
<evidence type="ECO:0000259" key="13">
    <source>
        <dbReference type="PROSITE" id="PS50109"/>
    </source>
</evidence>
<dbReference type="Gene3D" id="3.40.190.10">
    <property type="entry name" value="Periplasmic binding protein-like II"/>
    <property type="match status" value="2"/>
</dbReference>
<evidence type="ECO:0000256" key="9">
    <source>
        <dbReference type="ARBA" id="ARBA00064003"/>
    </source>
</evidence>
<keyword evidence="18" id="KW-1185">Reference proteome</keyword>
<dbReference type="AlphaFoldDB" id="A0A8F9TUQ7"/>
<dbReference type="RefSeq" id="WP_220161031.1">
    <property type="nucleotide sequence ID" value="NZ_CP080507.1"/>
</dbReference>
<dbReference type="CDD" id="cd00082">
    <property type="entry name" value="HisKA"/>
    <property type="match status" value="1"/>
</dbReference>
<keyword evidence="12" id="KW-0812">Transmembrane</keyword>
<dbReference type="EC" id="2.7.13.3" evidence="2"/>
<dbReference type="Pfam" id="PF00072">
    <property type="entry name" value="Response_reg"/>
    <property type="match status" value="2"/>
</dbReference>
<dbReference type="GO" id="GO:0000155">
    <property type="term" value="F:phosphorelay sensor kinase activity"/>
    <property type="evidence" value="ECO:0007669"/>
    <property type="project" value="InterPro"/>
</dbReference>
<organism evidence="17 18">
    <name type="scientific">Horticoccus luteus</name>
    <dbReference type="NCBI Taxonomy" id="2862869"/>
    <lineage>
        <taxon>Bacteria</taxon>
        <taxon>Pseudomonadati</taxon>
        <taxon>Verrucomicrobiota</taxon>
        <taxon>Opitutia</taxon>
        <taxon>Opitutales</taxon>
        <taxon>Opitutaceae</taxon>
        <taxon>Horticoccus</taxon>
    </lineage>
</organism>
<keyword evidence="4" id="KW-0808">Transferase</keyword>
<keyword evidence="12" id="KW-1133">Transmembrane helix</keyword>
<feature type="transmembrane region" description="Helical" evidence="12">
    <location>
        <begin position="254"/>
        <end position="272"/>
    </location>
</feature>
<evidence type="ECO:0000256" key="8">
    <source>
        <dbReference type="ARBA" id="ARBA00023012"/>
    </source>
</evidence>
<dbReference type="InterPro" id="IPR036890">
    <property type="entry name" value="HATPase_C_sf"/>
</dbReference>
<accession>A0A8F9TUQ7</accession>
<dbReference type="Proteomes" id="UP000825051">
    <property type="component" value="Chromosome"/>
</dbReference>
<keyword evidence="12" id="KW-0472">Membrane</keyword>
<dbReference type="SMART" id="SM00062">
    <property type="entry name" value="PBPb"/>
    <property type="match status" value="1"/>
</dbReference>
<evidence type="ECO:0000256" key="2">
    <source>
        <dbReference type="ARBA" id="ARBA00012438"/>
    </source>
</evidence>
<dbReference type="InterPro" id="IPR011006">
    <property type="entry name" value="CheY-like_superfamily"/>
</dbReference>
<evidence type="ECO:0000256" key="5">
    <source>
        <dbReference type="ARBA" id="ARBA00022741"/>
    </source>
</evidence>
<dbReference type="PROSITE" id="PS50112">
    <property type="entry name" value="PAS"/>
    <property type="match status" value="1"/>
</dbReference>
<feature type="domain" description="Response regulatory" evidence="14">
    <location>
        <begin position="675"/>
        <end position="796"/>
    </location>
</feature>
<dbReference type="SMART" id="SM00086">
    <property type="entry name" value="PAC"/>
    <property type="match status" value="1"/>
</dbReference>
<dbReference type="InterPro" id="IPR003594">
    <property type="entry name" value="HATPase_dom"/>
</dbReference>
<feature type="domain" description="PAC" evidence="16">
    <location>
        <begin position="365"/>
        <end position="418"/>
    </location>
</feature>
<evidence type="ECO:0000256" key="11">
    <source>
        <dbReference type="PROSITE-ProRule" id="PRU00169"/>
    </source>
</evidence>
<feature type="domain" description="Histidine kinase" evidence="13">
    <location>
        <begin position="436"/>
        <end position="657"/>
    </location>
</feature>
<proteinExistence type="predicted"/>
<dbReference type="InterPro" id="IPR001638">
    <property type="entry name" value="Solute-binding_3/MltF_N"/>
</dbReference>
<dbReference type="SMART" id="SM00091">
    <property type="entry name" value="PAS"/>
    <property type="match status" value="1"/>
</dbReference>
<dbReference type="SUPFAM" id="SSF55785">
    <property type="entry name" value="PYP-like sensor domain (PAS domain)"/>
    <property type="match status" value="1"/>
</dbReference>
<dbReference type="CDD" id="cd16922">
    <property type="entry name" value="HATPase_EvgS-ArcB-TorS-like"/>
    <property type="match status" value="1"/>
</dbReference>
<dbReference type="InterPro" id="IPR004358">
    <property type="entry name" value="Sig_transdc_His_kin-like_C"/>
</dbReference>
<dbReference type="CDD" id="cd17546">
    <property type="entry name" value="REC_hyHK_CKI1_RcsC-like"/>
    <property type="match status" value="1"/>
</dbReference>
<feature type="domain" description="Response regulatory" evidence="14">
    <location>
        <begin position="825"/>
        <end position="949"/>
    </location>
</feature>
<dbReference type="PROSITE" id="PS50110">
    <property type="entry name" value="RESPONSE_REGULATORY"/>
    <property type="match status" value="2"/>
</dbReference>
<dbReference type="InterPro" id="IPR000014">
    <property type="entry name" value="PAS"/>
</dbReference>
<evidence type="ECO:0000313" key="18">
    <source>
        <dbReference type="Proteomes" id="UP000825051"/>
    </source>
</evidence>